<dbReference type="Proteomes" id="UP001251524">
    <property type="component" value="Unassembled WGS sequence"/>
</dbReference>
<name>A0ABU1WEY0_9GAMM</name>
<keyword evidence="3" id="KW-1185">Reference proteome</keyword>
<gene>
    <name evidence="2" type="ORF">J2X06_003284</name>
</gene>
<dbReference type="RefSeq" id="WP_310064232.1">
    <property type="nucleotide sequence ID" value="NZ_JAVDVY010000003.1"/>
</dbReference>
<reference evidence="2 3" key="1">
    <citation type="submission" date="2023-07" db="EMBL/GenBank/DDBJ databases">
        <title>Sorghum-associated microbial communities from plants grown in Nebraska, USA.</title>
        <authorList>
            <person name="Schachtman D."/>
        </authorList>
    </citation>
    <scope>NUCLEOTIDE SEQUENCE [LARGE SCALE GENOMIC DNA]</scope>
    <source>
        <strain evidence="2 3">BE198</strain>
    </source>
</reference>
<feature type="signal peptide" evidence="1">
    <location>
        <begin position="1"/>
        <end position="40"/>
    </location>
</feature>
<evidence type="ECO:0000313" key="2">
    <source>
        <dbReference type="EMBL" id="MDR7136066.1"/>
    </source>
</evidence>
<evidence type="ECO:0000313" key="3">
    <source>
        <dbReference type="Proteomes" id="UP001251524"/>
    </source>
</evidence>
<keyword evidence="1" id="KW-0732">Signal</keyword>
<organism evidence="2 3">
    <name type="scientific">Lysobacter niastensis</name>
    <dbReference type="NCBI Taxonomy" id="380629"/>
    <lineage>
        <taxon>Bacteria</taxon>
        <taxon>Pseudomonadati</taxon>
        <taxon>Pseudomonadota</taxon>
        <taxon>Gammaproteobacteria</taxon>
        <taxon>Lysobacterales</taxon>
        <taxon>Lysobacteraceae</taxon>
        <taxon>Lysobacter</taxon>
    </lineage>
</organism>
<evidence type="ECO:0000256" key="1">
    <source>
        <dbReference type="SAM" id="SignalP"/>
    </source>
</evidence>
<sequence length="180" mass="19107">MFTMKSVRIARHVSDWLRATTLTAAVAALVFAALAIPASAGPGNTQVSGIGVFNNACQPPAGSPPGDLGDYPPIELSDGGLEGCWYTYVSASKFNPSGTYIEQGTEIFVGCLNGTKCGTFETTYTFTAKYVDETFAEELHGRCHHPIVGGTGDFATATGVILFKDDVVNLKFNYRGHISL</sequence>
<accession>A0ABU1WEY0</accession>
<dbReference type="EMBL" id="JAVDVY010000003">
    <property type="protein sequence ID" value="MDR7136066.1"/>
    <property type="molecule type" value="Genomic_DNA"/>
</dbReference>
<proteinExistence type="predicted"/>
<comment type="caution">
    <text evidence="2">The sequence shown here is derived from an EMBL/GenBank/DDBJ whole genome shotgun (WGS) entry which is preliminary data.</text>
</comment>
<feature type="chain" id="PRO_5045999818" evidence="1">
    <location>
        <begin position="41"/>
        <end position="180"/>
    </location>
</feature>
<protein>
    <submittedName>
        <fullName evidence="2">Uncharacterized protein</fullName>
    </submittedName>
</protein>